<sequence length="394" mass="43996">MKSTGSIVLVGMSGYGNRYLTSLLQSDAANISIAGVVDIQPQRSDYYHEIVQRKIPIYHSLEQFYDGNEADLAIICTPIHLHAEQSCFAMEHGSHVLCEKPMTGDSQDIAKIIETSDRTGKFFAVGFNWSFTESVQQLKNDIMSGVFGKAQRVKSIVLWPRDHAYYNRSSWAGKKYGPNGEKIFDSVANNATAHFLHHLLYILGDETSKSAALMEVTAELYKVNPIETFDTCAVHIKANSNVHNEVEIYYYASHAANEHLDPTFELEFENATITYGNGTNEIVATFLDGSKKVYEDPGPDDLAKLQVCVTAIQDANHDILCGAEAATAHVHAIEKIHLSVMDIPVFPNELQRISDDNFQWVEGLGDIMKTSYDKWQLPSDLGIDWSVRGRKIKV</sequence>
<dbReference type="Gene3D" id="3.40.50.720">
    <property type="entry name" value="NAD(P)-binding Rossmann-like Domain"/>
    <property type="match status" value="1"/>
</dbReference>
<evidence type="ECO:0000313" key="2">
    <source>
        <dbReference type="EMBL" id="MBU9721577.1"/>
    </source>
</evidence>
<organism evidence="2 3">
    <name type="scientific">Evansella alkalicola</name>
    <dbReference type="NCBI Taxonomy" id="745819"/>
    <lineage>
        <taxon>Bacteria</taxon>
        <taxon>Bacillati</taxon>
        <taxon>Bacillota</taxon>
        <taxon>Bacilli</taxon>
        <taxon>Bacillales</taxon>
        <taxon>Bacillaceae</taxon>
        <taxon>Evansella</taxon>
    </lineage>
</organism>
<name>A0ABS6JSN2_9BACI</name>
<dbReference type="PANTHER" id="PTHR43249:SF1">
    <property type="entry name" value="D-GLUCOSIDE 3-DEHYDROGENASE"/>
    <property type="match status" value="1"/>
</dbReference>
<dbReference type="Pfam" id="PF01408">
    <property type="entry name" value="GFO_IDH_MocA"/>
    <property type="match status" value="1"/>
</dbReference>
<feature type="domain" description="Gfo/Idh/MocA-like oxidoreductase N-terminal" evidence="1">
    <location>
        <begin position="7"/>
        <end position="127"/>
    </location>
</feature>
<dbReference type="SUPFAM" id="SSF55347">
    <property type="entry name" value="Glyceraldehyde-3-phosphate dehydrogenase-like, C-terminal domain"/>
    <property type="match status" value="1"/>
</dbReference>
<dbReference type="InterPro" id="IPR000683">
    <property type="entry name" value="Gfo/Idh/MocA-like_OxRdtase_N"/>
</dbReference>
<protein>
    <submittedName>
        <fullName evidence="2">Gfo/Idh/MocA family oxidoreductase</fullName>
    </submittedName>
</protein>
<dbReference type="RefSeq" id="WP_088076648.1">
    <property type="nucleotide sequence ID" value="NZ_JAHQCR010000036.1"/>
</dbReference>
<dbReference type="SUPFAM" id="SSF51735">
    <property type="entry name" value="NAD(P)-binding Rossmann-fold domains"/>
    <property type="match status" value="1"/>
</dbReference>
<reference evidence="2 3" key="1">
    <citation type="submission" date="2021-06" db="EMBL/GenBank/DDBJ databases">
        <title>Bacillus sp. RD4P76, an endophyte from a halophyte.</title>
        <authorList>
            <person name="Sun J.-Q."/>
        </authorList>
    </citation>
    <scope>NUCLEOTIDE SEQUENCE [LARGE SCALE GENOMIC DNA]</scope>
    <source>
        <strain evidence="2 3">JCM 17098</strain>
    </source>
</reference>
<dbReference type="InterPro" id="IPR052515">
    <property type="entry name" value="Gfo/Idh/MocA_Oxidoreductase"/>
</dbReference>
<dbReference type="EMBL" id="JAHQCR010000036">
    <property type="protein sequence ID" value="MBU9721577.1"/>
    <property type="molecule type" value="Genomic_DNA"/>
</dbReference>
<evidence type="ECO:0000259" key="1">
    <source>
        <dbReference type="Pfam" id="PF01408"/>
    </source>
</evidence>
<evidence type="ECO:0000313" key="3">
    <source>
        <dbReference type="Proteomes" id="UP000790580"/>
    </source>
</evidence>
<dbReference type="Proteomes" id="UP000790580">
    <property type="component" value="Unassembled WGS sequence"/>
</dbReference>
<comment type="caution">
    <text evidence="2">The sequence shown here is derived from an EMBL/GenBank/DDBJ whole genome shotgun (WGS) entry which is preliminary data.</text>
</comment>
<gene>
    <name evidence="2" type="ORF">KS407_08980</name>
</gene>
<proteinExistence type="predicted"/>
<dbReference type="Gene3D" id="3.30.360.10">
    <property type="entry name" value="Dihydrodipicolinate Reductase, domain 2"/>
    <property type="match status" value="1"/>
</dbReference>
<dbReference type="PANTHER" id="PTHR43249">
    <property type="entry name" value="UDP-N-ACETYL-2-AMINO-2-DEOXY-D-GLUCURONATE OXIDASE"/>
    <property type="match status" value="1"/>
</dbReference>
<dbReference type="InterPro" id="IPR036291">
    <property type="entry name" value="NAD(P)-bd_dom_sf"/>
</dbReference>
<keyword evidence="3" id="KW-1185">Reference proteome</keyword>
<accession>A0ABS6JSN2</accession>